<feature type="domain" description="Nitroreductase" evidence="6">
    <location>
        <begin position="67"/>
        <end position="146"/>
    </location>
</feature>
<organism evidence="7">
    <name type="scientific">uncultured delta proteobacterium</name>
    <dbReference type="NCBI Taxonomy" id="34034"/>
    <lineage>
        <taxon>Bacteria</taxon>
        <taxon>Deltaproteobacteria</taxon>
        <taxon>environmental samples</taxon>
    </lineage>
</organism>
<dbReference type="CDD" id="cd20609">
    <property type="entry name" value="nitroreductase"/>
    <property type="match status" value="1"/>
</dbReference>
<sequence length="172" mass="19241">MEFSQLIRDRYSVRKISNRPVEDSKVQAILEAAQVAPTAANKQPQRILVLRAAKDMEKLKECTPYTFDAPMAIAVCCNRDEAWVRPYDNDNSGVIDAAIIGTHIMLALHDLGLGSTWVGHFDPAAFRKAYNLPANIEPVAIFPIGYPAPEAKPAHLHTKRRPLEETVVYDKF</sequence>
<dbReference type="AlphaFoldDB" id="A0A212IX52"/>
<dbReference type="PANTHER" id="PTHR43673:SF2">
    <property type="entry name" value="NITROREDUCTASE"/>
    <property type="match status" value="1"/>
</dbReference>
<protein>
    <submittedName>
        <fullName evidence="7">Nitroreductase</fullName>
    </submittedName>
</protein>
<dbReference type="InterPro" id="IPR029479">
    <property type="entry name" value="Nitroreductase"/>
</dbReference>
<keyword evidence="3" id="KW-0285">Flavoprotein</keyword>
<evidence type="ECO:0000256" key="5">
    <source>
        <dbReference type="ARBA" id="ARBA00023002"/>
    </source>
</evidence>
<keyword evidence="5" id="KW-0560">Oxidoreductase</keyword>
<name>A0A212IX52_9DELT</name>
<comment type="cofactor">
    <cofactor evidence="1">
        <name>FMN</name>
        <dbReference type="ChEBI" id="CHEBI:58210"/>
    </cofactor>
</comment>
<dbReference type="Gene3D" id="3.40.109.10">
    <property type="entry name" value="NADH Oxidase"/>
    <property type="match status" value="1"/>
</dbReference>
<evidence type="ECO:0000256" key="3">
    <source>
        <dbReference type="ARBA" id="ARBA00022630"/>
    </source>
</evidence>
<dbReference type="InterPro" id="IPR000415">
    <property type="entry name" value="Nitroreductase-like"/>
</dbReference>
<evidence type="ECO:0000256" key="4">
    <source>
        <dbReference type="ARBA" id="ARBA00022643"/>
    </source>
</evidence>
<reference evidence="7" key="1">
    <citation type="submission" date="2016-04" db="EMBL/GenBank/DDBJ databases">
        <authorList>
            <person name="Evans L.H."/>
            <person name="Alamgir A."/>
            <person name="Owens N."/>
            <person name="Weber N.D."/>
            <person name="Virtaneva K."/>
            <person name="Barbian K."/>
            <person name="Babar A."/>
            <person name="Rosenke K."/>
        </authorList>
    </citation>
    <scope>NUCLEOTIDE SEQUENCE</scope>
    <source>
        <strain evidence="7">86</strain>
    </source>
</reference>
<dbReference type="PANTHER" id="PTHR43673">
    <property type="entry name" value="NAD(P)H NITROREDUCTASE YDGI-RELATED"/>
    <property type="match status" value="1"/>
</dbReference>
<evidence type="ECO:0000259" key="6">
    <source>
        <dbReference type="Pfam" id="PF00881"/>
    </source>
</evidence>
<keyword evidence="4" id="KW-0288">FMN</keyword>
<dbReference type="Pfam" id="PF00881">
    <property type="entry name" value="Nitroreductase"/>
    <property type="match status" value="2"/>
</dbReference>
<proteinExistence type="inferred from homology"/>
<dbReference type="SUPFAM" id="SSF55469">
    <property type="entry name" value="FMN-dependent nitroreductase-like"/>
    <property type="match status" value="1"/>
</dbReference>
<gene>
    <name evidence="7" type="ORF">KL86DPRO_10242</name>
</gene>
<feature type="domain" description="Nitroreductase" evidence="6">
    <location>
        <begin position="7"/>
        <end position="61"/>
    </location>
</feature>
<dbReference type="GO" id="GO:0016491">
    <property type="term" value="F:oxidoreductase activity"/>
    <property type="evidence" value="ECO:0007669"/>
    <property type="project" value="UniProtKB-KW"/>
</dbReference>
<evidence type="ECO:0000256" key="2">
    <source>
        <dbReference type="ARBA" id="ARBA00007118"/>
    </source>
</evidence>
<evidence type="ECO:0000256" key="1">
    <source>
        <dbReference type="ARBA" id="ARBA00001917"/>
    </source>
</evidence>
<evidence type="ECO:0000313" key="7">
    <source>
        <dbReference type="EMBL" id="SBV91747.1"/>
    </source>
</evidence>
<comment type="similarity">
    <text evidence="2">Belongs to the nitroreductase family.</text>
</comment>
<accession>A0A212IX52</accession>
<dbReference type="EMBL" id="FLUQ01000001">
    <property type="protein sequence ID" value="SBV91747.1"/>
    <property type="molecule type" value="Genomic_DNA"/>
</dbReference>